<accession>A0A3E2H5K1</accession>
<dbReference type="AlphaFoldDB" id="A0A3E2H5K1"/>
<proteinExistence type="predicted"/>
<dbReference type="Pfam" id="PF01814">
    <property type="entry name" value="Hemerythrin"/>
    <property type="match status" value="1"/>
</dbReference>
<name>A0A3E2H5K1_SCYLI</name>
<organism evidence="2 3">
    <name type="scientific">Scytalidium lignicola</name>
    <name type="common">Hyphomycete</name>
    <dbReference type="NCBI Taxonomy" id="5539"/>
    <lineage>
        <taxon>Eukaryota</taxon>
        <taxon>Fungi</taxon>
        <taxon>Dikarya</taxon>
        <taxon>Ascomycota</taxon>
        <taxon>Pezizomycotina</taxon>
        <taxon>Leotiomycetes</taxon>
        <taxon>Leotiomycetes incertae sedis</taxon>
        <taxon>Scytalidium</taxon>
    </lineage>
</organism>
<evidence type="ECO:0000313" key="2">
    <source>
        <dbReference type="EMBL" id="RFU28670.1"/>
    </source>
</evidence>
<dbReference type="STRING" id="5539.A0A3E2H5K1"/>
<dbReference type="InterPro" id="IPR012312">
    <property type="entry name" value="Hemerythrin-like"/>
</dbReference>
<reference evidence="2 3" key="1">
    <citation type="submission" date="2018-05" db="EMBL/GenBank/DDBJ databases">
        <title>Draft genome sequence of Scytalidium lignicola DSM 105466, a ubiquitous saprotrophic fungus.</title>
        <authorList>
            <person name="Buettner E."/>
            <person name="Gebauer A.M."/>
            <person name="Hofrichter M."/>
            <person name="Liers C."/>
            <person name="Kellner H."/>
        </authorList>
    </citation>
    <scope>NUCLEOTIDE SEQUENCE [LARGE SCALE GENOMIC DNA]</scope>
    <source>
        <strain evidence="2 3">DSM 105466</strain>
    </source>
</reference>
<protein>
    <recommendedName>
        <fullName evidence="1">Hemerythrin-like domain-containing protein</fullName>
    </recommendedName>
</protein>
<dbReference type="EMBL" id="NCSJ02000155">
    <property type="protein sequence ID" value="RFU28670.1"/>
    <property type="molecule type" value="Genomic_DNA"/>
</dbReference>
<sequence>MASDTSKDSLNKQWMDQPFDLIYTTGVQSRTDIPRDHYAITLARNMALGHNMILRGFNAIYNQCLSVTKGTAQAKDMLIFSQCMFSMLKSHHDMEEEHFFPLLENALEKPGLMAVNVQEHKDFEEALHQFQKYVFDTGPTDFDGKGLQSLIEGFRLLLQKHLHSEIATMLDLHVADSKVLKNVWKRVAKEGLGPKDMYRTERKLYTSVPYSG</sequence>
<feature type="non-terminal residue" evidence="2">
    <location>
        <position position="1"/>
    </location>
</feature>
<comment type="caution">
    <text evidence="2">The sequence shown here is derived from an EMBL/GenBank/DDBJ whole genome shotgun (WGS) entry which is preliminary data.</text>
</comment>
<dbReference type="OMA" id="NEMAFAH"/>
<dbReference type="PANTHER" id="PTHR38048">
    <property type="entry name" value="EXPRESSED PROTEIN"/>
    <property type="match status" value="1"/>
</dbReference>
<dbReference type="Proteomes" id="UP000258309">
    <property type="component" value="Unassembled WGS sequence"/>
</dbReference>
<evidence type="ECO:0000259" key="1">
    <source>
        <dbReference type="Pfam" id="PF01814"/>
    </source>
</evidence>
<dbReference type="CDD" id="cd12108">
    <property type="entry name" value="Hr-like"/>
    <property type="match status" value="1"/>
</dbReference>
<gene>
    <name evidence="2" type="ORF">B7463_g7680</name>
</gene>
<evidence type="ECO:0000313" key="3">
    <source>
        <dbReference type="Proteomes" id="UP000258309"/>
    </source>
</evidence>
<dbReference type="InterPro" id="IPR053206">
    <property type="entry name" value="Dimeric_xanthone_biosynth"/>
</dbReference>
<keyword evidence="3" id="KW-1185">Reference proteome</keyword>
<dbReference type="PANTHER" id="PTHR38048:SF2">
    <property type="entry name" value="HEMERYTHRIN-LIKE DOMAIN-CONTAINING PROTEIN"/>
    <property type="match status" value="1"/>
</dbReference>
<dbReference type="OrthoDB" id="58416at2759"/>
<feature type="domain" description="Hemerythrin-like" evidence="1">
    <location>
        <begin position="45"/>
        <end position="170"/>
    </location>
</feature>
<dbReference type="Gene3D" id="1.20.120.520">
    <property type="entry name" value="nmb1532 protein domain like"/>
    <property type="match status" value="1"/>
</dbReference>
<feature type="non-terminal residue" evidence="2">
    <location>
        <position position="212"/>
    </location>
</feature>